<evidence type="ECO:0000313" key="3">
    <source>
        <dbReference type="Proteomes" id="UP000319210"/>
    </source>
</evidence>
<dbReference type="EMBL" id="BJMM01000010">
    <property type="protein sequence ID" value="GEB50066.1"/>
    <property type="molecule type" value="Genomic_DNA"/>
</dbReference>
<feature type="region of interest" description="Disordered" evidence="1">
    <location>
        <begin position="1"/>
        <end position="112"/>
    </location>
</feature>
<dbReference type="Proteomes" id="UP000319210">
    <property type="component" value="Unassembled WGS sequence"/>
</dbReference>
<name>A0A4Y3QXB5_STRCI</name>
<reference evidence="2 3" key="1">
    <citation type="submission" date="2019-06" db="EMBL/GenBank/DDBJ databases">
        <title>Whole genome shotgun sequence of Streptomyces cacaoi subsp. cacaoi NBRC 12748.</title>
        <authorList>
            <person name="Hosoyama A."/>
            <person name="Uohara A."/>
            <person name="Ohji S."/>
            <person name="Ichikawa N."/>
        </authorList>
    </citation>
    <scope>NUCLEOTIDE SEQUENCE [LARGE SCALE GENOMIC DNA]</scope>
    <source>
        <strain evidence="2 3">NBRC 12748</strain>
    </source>
</reference>
<protein>
    <submittedName>
        <fullName evidence="2">Uncharacterized protein</fullName>
    </submittedName>
</protein>
<comment type="caution">
    <text evidence="2">The sequence shown here is derived from an EMBL/GenBank/DDBJ whole genome shotgun (WGS) entry which is preliminary data.</text>
</comment>
<dbReference type="AlphaFoldDB" id="A0A4Y3QXB5"/>
<accession>A0A4Y3QXB5</accession>
<sequence length="112" mass="11890">MRRPSRTGAPAAPPPGPAALPRGARPYGTAPRYGFRGTAPRYGTPGRRHGSARCGPGASRHESRPQEFRMLIPRAAWRDGTARTAPPTDRTARPGTDSRSAGRAVASPGRRP</sequence>
<feature type="compositionally biased region" description="Low complexity" evidence="1">
    <location>
        <begin position="82"/>
        <end position="97"/>
    </location>
</feature>
<proteinExistence type="predicted"/>
<organism evidence="2 3">
    <name type="scientific">Streptomyces cacaoi</name>
    <dbReference type="NCBI Taxonomy" id="1898"/>
    <lineage>
        <taxon>Bacteria</taxon>
        <taxon>Bacillati</taxon>
        <taxon>Actinomycetota</taxon>
        <taxon>Actinomycetes</taxon>
        <taxon>Kitasatosporales</taxon>
        <taxon>Streptomycetaceae</taxon>
        <taxon>Streptomyces</taxon>
    </lineage>
</organism>
<gene>
    <name evidence="2" type="ORF">SCA03_26170</name>
</gene>
<evidence type="ECO:0000313" key="2">
    <source>
        <dbReference type="EMBL" id="GEB50066.1"/>
    </source>
</evidence>
<keyword evidence="3" id="KW-1185">Reference proteome</keyword>
<evidence type="ECO:0000256" key="1">
    <source>
        <dbReference type="SAM" id="MobiDB-lite"/>
    </source>
</evidence>
<feature type="compositionally biased region" description="Low complexity" evidence="1">
    <location>
        <begin position="1"/>
        <end position="10"/>
    </location>
</feature>